<organism evidence="3 4">
    <name type="scientific">Thermocoleostomius sinensis A174</name>
    <dbReference type="NCBI Taxonomy" id="2016057"/>
    <lineage>
        <taxon>Bacteria</taxon>
        <taxon>Bacillati</taxon>
        <taxon>Cyanobacteriota</taxon>
        <taxon>Cyanophyceae</taxon>
        <taxon>Oculatellales</taxon>
        <taxon>Oculatellaceae</taxon>
        <taxon>Thermocoleostomius</taxon>
    </lineage>
</organism>
<dbReference type="InterPro" id="IPR029058">
    <property type="entry name" value="AB_hydrolase_fold"/>
</dbReference>
<feature type="domain" description="Dienelactone hydrolase" evidence="2">
    <location>
        <begin position="82"/>
        <end position="293"/>
    </location>
</feature>
<protein>
    <submittedName>
        <fullName evidence="3">Dienelactone hydrolase family protein</fullName>
    </submittedName>
</protein>
<dbReference type="PANTHER" id="PTHR46623:SF6">
    <property type="entry name" value="ALPHA_BETA-HYDROLASES SUPERFAMILY PROTEIN"/>
    <property type="match status" value="1"/>
</dbReference>
<keyword evidence="1" id="KW-0732">Signal</keyword>
<dbReference type="RefSeq" id="WP_268607492.1">
    <property type="nucleotide sequence ID" value="NZ_CP113797.1"/>
</dbReference>
<evidence type="ECO:0000259" key="2">
    <source>
        <dbReference type="Pfam" id="PF01738"/>
    </source>
</evidence>
<sequence length="301" mass="32766">MRKWIALALLSCVVVLTVSLGNPGHQWAVSAQGSSQPDYSQQMMHSHEGDRPVASPALAFAPTVPVTSEEVTYGMVDGRPVMGYLARPTDAAEPLPGLIVIHEWWGLNDNIRMMTDRLAGEGYTALAVDLYGGQVAEAPEQARQLTQAALQTPQTLQENLRQAYQYLETEQQAPKIASIGWCFGGSWSLNTALQLPDQLAAAVIYYGGQLVTDPEQLQSLQMPILGVFGELDDNPSPETVYEFKAALDSLGKSAEIYIYEGADHAFANPSGTRYNPEVAEDAWQRTIAFLDRHLKGTSAGL</sequence>
<dbReference type="InterPro" id="IPR002925">
    <property type="entry name" value="Dienelactn_hydro"/>
</dbReference>
<reference evidence="3" key="1">
    <citation type="submission" date="2022-12" db="EMBL/GenBank/DDBJ databases">
        <title>Polyphasic identification of a Novel Hot-Spring Cyanobacterium Ocullathermofonsia sinensis gen nov. sp. nov. and Genomic Insights on its Adaptations to the Thermal Habitat.</title>
        <authorList>
            <person name="Daroch M."/>
            <person name="Tang J."/>
            <person name="Jiang Y."/>
        </authorList>
    </citation>
    <scope>NUCLEOTIDE SEQUENCE</scope>
    <source>
        <strain evidence="3">PKUAC-SCTA174</strain>
    </source>
</reference>
<keyword evidence="3" id="KW-0378">Hydrolase</keyword>
<feature type="signal peptide" evidence="1">
    <location>
        <begin position="1"/>
        <end position="20"/>
    </location>
</feature>
<dbReference type="Gene3D" id="3.40.50.1820">
    <property type="entry name" value="alpha/beta hydrolase"/>
    <property type="match status" value="1"/>
</dbReference>
<gene>
    <name evidence="3" type="ORF">OXH18_12905</name>
</gene>
<accession>A0A9E9C2Q1</accession>
<name>A0A9E9C2Q1_9CYAN</name>
<keyword evidence="4" id="KW-1185">Reference proteome</keyword>
<dbReference type="PANTHER" id="PTHR46623">
    <property type="entry name" value="CARBOXYMETHYLENEBUTENOLIDASE-RELATED"/>
    <property type="match status" value="1"/>
</dbReference>
<feature type="chain" id="PRO_5039425939" evidence="1">
    <location>
        <begin position="21"/>
        <end position="301"/>
    </location>
</feature>
<dbReference type="Pfam" id="PF01738">
    <property type="entry name" value="DLH"/>
    <property type="match status" value="1"/>
</dbReference>
<dbReference type="EMBL" id="CP113797">
    <property type="protein sequence ID" value="WAL58096.1"/>
    <property type="molecule type" value="Genomic_DNA"/>
</dbReference>
<dbReference type="KEGG" id="tsin:OXH18_12905"/>
<evidence type="ECO:0000313" key="3">
    <source>
        <dbReference type="EMBL" id="WAL58096.1"/>
    </source>
</evidence>
<dbReference type="SUPFAM" id="SSF53474">
    <property type="entry name" value="alpha/beta-Hydrolases"/>
    <property type="match status" value="1"/>
</dbReference>
<evidence type="ECO:0000256" key="1">
    <source>
        <dbReference type="SAM" id="SignalP"/>
    </source>
</evidence>
<proteinExistence type="predicted"/>
<dbReference type="AlphaFoldDB" id="A0A9E9C2Q1"/>
<dbReference type="Proteomes" id="UP001163152">
    <property type="component" value="Chromosome"/>
</dbReference>
<dbReference type="InterPro" id="IPR051049">
    <property type="entry name" value="Dienelactone_hydrolase-like"/>
</dbReference>
<dbReference type="GO" id="GO:0016787">
    <property type="term" value="F:hydrolase activity"/>
    <property type="evidence" value="ECO:0007669"/>
    <property type="project" value="UniProtKB-KW"/>
</dbReference>
<evidence type="ECO:0000313" key="4">
    <source>
        <dbReference type="Proteomes" id="UP001163152"/>
    </source>
</evidence>